<name>A0A8C1N8C4_CYPCA</name>
<dbReference type="InterPro" id="IPR036179">
    <property type="entry name" value="Ig-like_dom_sf"/>
</dbReference>
<dbReference type="AlphaFoldDB" id="A0A8C1N8C4"/>
<sequence length="189" mass="21724">MGLLFTGLVTGDSIEPDKGTEKTSKETETVKLSCSYSASSANVVLYWYRQYPNREPQFLLYKYAPSLGDYEDTSNDRFHSATTRISTELTITDVRLSDSALYYCALRVAAQAGAQWYKVYNSHNIIKLPCNKRHFTLGCLFCGNQLDVHYREKSETTKRNRLRSKKKTLLENSVKTFSLFNLQQQWQNG</sequence>
<organism evidence="7 8">
    <name type="scientific">Cyprinus carpio</name>
    <name type="common">Common carp</name>
    <dbReference type="NCBI Taxonomy" id="7962"/>
    <lineage>
        <taxon>Eukaryota</taxon>
        <taxon>Metazoa</taxon>
        <taxon>Chordata</taxon>
        <taxon>Craniata</taxon>
        <taxon>Vertebrata</taxon>
        <taxon>Euteleostomi</taxon>
        <taxon>Actinopterygii</taxon>
        <taxon>Neopterygii</taxon>
        <taxon>Teleostei</taxon>
        <taxon>Ostariophysi</taxon>
        <taxon>Cypriniformes</taxon>
        <taxon>Cyprinidae</taxon>
        <taxon>Cyprininae</taxon>
        <taxon>Cyprinus</taxon>
    </lineage>
</organism>
<feature type="domain" description="Ig-like" evidence="6">
    <location>
        <begin position="16"/>
        <end position="104"/>
    </location>
</feature>
<dbReference type="SMART" id="SM00406">
    <property type="entry name" value="IGv"/>
    <property type="match status" value="1"/>
</dbReference>
<evidence type="ECO:0000256" key="4">
    <source>
        <dbReference type="ARBA" id="ARBA00023319"/>
    </source>
</evidence>
<dbReference type="InterPro" id="IPR051287">
    <property type="entry name" value="TCR_variable_region"/>
</dbReference>
<reference evidence="7" key="2">
    <citation type="submission" date="2025-09" db="UniProtKB">
        <authorList>
            <consortium name="Ensembl"/>
        </authorList>
    </citation>
    <scope>IDENTIFICATION</scope>
</reference>
<keyword evidence="3" id="KW-0675">Receptor</keyword>
<evidence type="ECO:0000256" key="1">
    <source>
        <dbReference type="ARBA" id="ARBA00022729"/>
    </source>
</evidence>
<keyword evidence="5" id="KW-1279">T cell receptor</keyword>
<dbReference type="SMART" id="SM00409">
    <property type="entry name" value="IG"/>
    <property type="match status" value="1"/>
</dbReference>
<evidence type="ECO:0000313" key="8">
    <source>
        <dbReference type="Proteomes" id="UP000694427"/>
    </source>
</evidence>
<dbReference type="SUPFAM" id="SSF48726">
    <property type="entry name" value="Immunoglobulin"/>
    <property type="match status" value="1"/>
</dbReference>
<dbReference type="InterPro" id="IPR003599">
    <property type="entry name" value="Ig_sub"/>
</dbReference>
<dbReference type="GO" id="GO:0042101">
    <property type="term" value="C:T cell receptor complex"/>
    <property type="evidence" value="ECO:0007669"/>
    <property type="project" value="UniProtKB-KW"/>
</dbReference>
<dbReference type="InterPro" id="IPR007110">
    <property type="entry name" value="Ig-like_dom"/>
</dbReference>
<evidence type="ECO:0000256" key="3">
    <source>
        <dbReference type="ARBA" id="ARBA00023170"/>
    </source>
</evidence>
<dbReference type="PROSITE" id="PS50835">
    <property type="entry name" value="IG_LIKE"/>
    <property type="match status" value="1"/>
</dbReference>
<proteinExistence type="predicted"/>
<dbReference type="InterPro" id="IPR013783">
    <property type="entry name" value="Ig-like_fold"/>
</dbReference>
<dbReference type="PANTHER" id="PTHR19367:SF18">
    <property type="entry name" value="T CELL RECEPTOR ALPHA VARIABLE 16"/>
    <property type="match status" value="1"/>
</dbReference>
<dbReference type="Pfam" id="PF07686">
    <property type="entry name" value="V-set"/>
    <property type="match status" value="1"/>
</dbReference>
<dbReference type="InterPro" id="IPR013106">
    <property type="entry name" value="Ig_V-set"/>
</dbReference>
<dbReference type="PANTHER" id="PTHR19367">
    <property type="entry name" value="T-CELL RECEPTOR ALPHA CHAIN V REGION"/>
    <property type="match status" value="1"/>
</dbReference>
<keyword evidence="4" id="KW-0393">Immunoglobulin domain</keyword>
<evidence type="ECO:0000313" key="7">
    <source>
        <dbReference type="Ensembl" id="ENSCCRP00010087424.1"/>
    </source>
</evidence>
<dbReference type="Gene3D" id="2.60.40.10">
    <property type="entry name" value="Immunoglobulins"/>
    <property type="match status" value="1"/>
</dbReference>
<protein>
    <submittedName>
        <fullName evidence="7">T-cell receptor alpha/delta variable 23.1.4</fullName>
    </submittedName>
</protein>
<keyword evidence="2" id="KW-1064">Adaptive immunity</keyword>
<dbReference type="Proteomes" id="UP000694427">
    <property type="component" value="Unplaced"/>
</dbReference>
<reference evidence="7" key="1">
    <citation type="submission" date="2025-08" db="UniProtKB">
        <authorList>
            <consortium name="Ensembl"/>
        </authorList>
    </citation>
    <scope>IDENTIFICATION</scope>
</reference>
<dbReference type="Ensembl" id="ENSCCRT00010096972.1">
    <property type="protein sequence ID" value="ENSCCRP00010087424.1"/>
    <property type="gene ID" value="ENSCCRG00010038203.1"/>
</dbReference>
<accession>A0A8C1N8C4</accession>
<dbReference type="GO" id="GO:0002250">
    <property type="term" value="P:adaptive immune response"/>
    <property type="evidence" value="ECO:0007669"/>
    <property type="project" value="UniProtKB-KW"/>
</dbReference>
<keyword evidence="1" id="KW-0732">Signal</keyword>
<evidence type="ECO:0000259" key="6">
    <source>
        <dbReference type="PROSITE" id="PS50835"/>
    </source>
</evidence>
<keyword evidence="8" id="KW-1185">Reference proteome</keyword>
<evidence type="ECO:0000256" key="5">
    <source>
        <dbReference type="ARBA" id="ARBA00043266"/>
    </source>
</evidence>
<evidence type="ECO:0000256" key="2">
    <source>
        <dbReference type="ARBA" id="ARBA00023130"/>
    </source>
</evidence>
<keyword evidence="5" id="KW-0391">Immunity</keyword>